<evidence type="ECO:0000256" key="1">
    <source>
        <dbReference type="ARBA" id="ARBA00001961"/>
    </source>
</evidence>
<dbReference type="SMART" id="SM00702">
    <property type="entry name" value="P4Hc"/>
    <property type="match status" value="1"/>
</dbReference>
<feature type="domain" description="Fe2OG dioxygenase" evidence="7">
    <location>
        <begin position="91"/>
        <end position="196"/>
    </location>
</feature>
<dbReference type="GO" id="GO:0031418">
    <property type="term" value="F:L-ascorbic acid binding"/>
    <property type="evidence" value="ECO:0007669"/>
    <property type="project" value="UniProtKB-KW"/>
</dbReference>
<dbReference type="Pfam" id="PF13640">
    <property type="entry name" value="2OG-FeII_Oxy_3"/>
    <property type="match status" value="1"/>
</dbReference>
<keyword evidence="9" id="KW-1185">Reference proteome</keyword>
<evidence type="ECO:0000256" key="5">
    <source>
        <dbReference type="ARBA" id="ARBA00023002"/>
    </source>
</evidence>
<dbReference type="Gene3D" id="2.60.120.620">
    <property type="entry name" value="q2cbj1_9rhob like domain"/>
    <property type="match status" value="1"/>
</dbReference>
<name>A0A378IZH1_9GAMM</name>
<keyword evidence="4" id="KW-0223">Dioxygenase</keyword>
<dbReference type="GO" id="GO:0008198">
    <property type="term" value="F:ferrous iron binding"/>
    <property type="evidence" value="ECO:0007669"/>
    <property type="project" value="TreeGrafter"/>
</dbReference>
<dbReference type="EMBL" id="UGOA01000001">
    <property type="protein sequence ID" value="STX40735.1"/>
    <property type="molecule type" value="Genomic_DNA"/>
</dbReference>
<dbReference type="AlphaFoldDB" id="A0A378IZH1"/>
<reference evidence="8 9" key="1">
    <citation type="submission" date="2018-06" db="EMBL/GenBank/DDBJ databases">
        <authorList>
            <consortium name="Pathogen Informatics"/>
            <person name="Doyle S."/>
        </authorList>
    </citation>
    <scope>NUCLEOTIDE SEQUENCE [LARGE SCALE GENOMIC DNA]</scope>
    <source>
        <strain evidence="8 9">NCTC13292</strain>
    </source>
</reference>
<dbReference type="PROSITE" id="PS51471">
    <property type="entry name" value="FE2OG_OXY"/>
    <property type="match status" value="1"/>
</dbReference>
<comment type="cofactor">
    <cofactor evidence="1">
        <name>L-ascorbate</name>
        <dbReference type="ChEBI" id="CHEBI:38290"/>
    </cofactor>
</comment>
<evidence type="ECO:0000259" key="7">
    <source>
        <dbReference type="PROSITE" id="PS51471"/>
    </source>
</evidence>
<dbReference type="PANTHER" id="PTHR12907:SF26">
    <property type="entry name" value="HIF PROLYL HYDROXYLASE, ISOFORM C"/>
    <property type="match status" value="1"/>
</dbReference>
<gene>
    <name evidence="8" type="ORF">NCTC13292_00465</name>
</gene>
<keyword evidence="6" id="KW-0408">Iron</keyword>
<sequence>MIITDQLENEICTQGFHIIDNFLPLEDYQTLRAIANEMHAKGQFKSAKIGRQFGAGHHIAIRNDQICWLDEESANQSIKAYFNKINLLADRLNQTLFLGLVDFETHFAIYQPGAFYKKHVDQFATTKERRISCVYYLNADWQESFAGELNLYGLNDQLITSILPCGNRFVCFNSELPHEVCPTRQTRYSITGWMKTRSMSLVT</sequence>
<evidence type="ECO:0000313" key="8">
    <source>
        <dbReference type="EMBL" id="STX40735.1"/>
    </source>
</evidence>
<dbReference type="RefSeq" id="WP_115222627.1">
    <property type="nucleotide sequence ID" value="NZ_CAXYJE010000005.1"/>
</dbReference>
<dbReference type="InterPro" id="IPR006620">
    <property type="entry name" value="Pro_4_hyd_alph"/>
</dbReference>
<keyword evidence="3" id="KW-0847">Vitamin C</keyword>
<dbReference type="PANTHER" id="PTHR12907">
    <property type="entry name" value="EGL NINE HOMOLOG-RELATED"/>
    <property type="match status" value="1"/>
</dbReference>
<dbReference type="Proteomes" id="UP000254677">
    <property type="component" value="Unassembled WGS sequence"/>
</dbReference>
<dbReference type="GO" id="GO:0031543">
    <property type="term" value="F:peptidyl-proline dioxygenase activity"/>
    <property type="evidence" value="ECO:0007669"/>
    <property type="project" value="TreeGrafter"/>
</dbReference>
<dbReference type="InterPro" id="IPR051559">
    <property type="entry name" value="HIF_prolyl_hydroxylases"/>
</dbReference>
<evidence type="ECO:0000313" key="9">
    <source>
        <dbReference type="Proteomes" id="UP000254677"/>
    </source>
</evidence>
<protein>
    <submittedName>
        <fullName evidence="8">2OG-Fe(II) oxygenase</fullName>
    </submittedName>
</protein>
<dbReference type="InterPro" id="IPR044862">
    <property type="entry name" value="Pro_4_hyd_alph_FE2OG_OXY"/>
</dbReference>
<evidence type="ECO:0000256" key="6">
    <source>
        <dbReference type="ARBA" id="ARBA00023004"/>
    </source>
</evidence>
<dbReference type="OrthoDB" id="9783171at2"/>
<dbReference type="GO" id="GO:0071456">
    <property type="term" value="P:cellular response to hypoxia"/>
    <property type="evidence" value="ECO:0007669"/>
    <property type="project" value="TreeGrafter"/>
</dbReference>
<keyword evidence="5" id="KW-0560">Oxidoreductase</keyword>
<organism evidence="8 9">
    <name type="scientific">Legionella donaldsonii</name>
    <dbReference type="NCBI Taxonomy" id="45060"/>
    <lineage>
        <taxon>Bacteria</taxon>
        <taxon>Pseudomonadati</taxon>
        <taxon>Pseudomonadota</taxon>
        <taxon>Gammaproteobacteria</taxon>
        <taxon>Legionellales</taxon>
        <taxon>Legionellaceae</taxon>
        <taxon>Legionella</taxon>
    </lineage>
</organism>
<accession>A0A378IZH1</accession>
<evidence type="ECO:0000256" key="2">
    <source>
        <dbReference type="ARBA" id="ARBA00022723"/>
    </source>
</evidence>
<dbReference type="InterPro" id="IPR005123">
    <property type="entry name" value="Oxoglu/Fe-dep_dioxygenase_dom"/>
</dbReference>
<evidence type="ECO:0000256" key="4">
    <source>
        <dbReference type="ARBA" id="ARBA00022964"/>
    </source>
</evidence>
<proteinExistence type="predicted"/>
<keyword evidence="2" id="KW-0479">Metal-binding</keyword>
<evidence type="ECO:0000256" key="3">
    <source>
        <dbReference type="ARBA" id="ARBA00022896"/>
    </source>
</evidence>